<gene>
    <name evidence="1" type="ORF">METZ01_LOCUS147294</name>
</gene>
<name>A0A381ZYY9_9ZZZZ</name>
<dbReference type="EMBL" id="UINC01023217">
    <property type="protein sequence ID" value="SVA94440.1"/>
    <property type="molecule type" value="Genomic_DNA"/>
</dbReference>
<evidence type="ECO:0000313" key="1">
    <source>
        <dbReference type="EMBL" id="SVA94440.1"/>
    </source>
</evidence>
<sequence length="177" mass="19040">MNELQFAVRWAALGMNVPPGLADEFAEAAAVIASLEADPIAPVIDALETLSADYQWGKLQLESDGSDLHIHGHASAIETAPVVSDAVRLQLRVEFTSKTPDTELLIGYLHPLKPGRELVPWMPDCLFERMTTTSAHHGIELAIDDWAALWHYTTRALASATAASRLSGAGAGLNDTD</sequence>
<accession>A0A381ZYY9</accession>
<reference evidence="1" key="1">
    <citation type="submission" date="2018-05" db="EMBL/GenBank/DDBJ databases">
        <authorList>
            <person name="Lanie J.A."/>
            <person name="Ng W.-L."/>
            <person name="Kazmierczak K.M."/>
            <person name="Andrzejewski T.M."/>
            <person name="Davidsen T.M."/>
            <person name="Wayne K.J."/>
            <person name="Tettelin H."/>
            <person name="Glass J.I."/>
            <person name="Rusch D."/>
            <person name="Podicherti R."/>
            <person name="Tsui H.-C.T."/>
            <person name="Winkler M.E."/>
        </authorList>
    </citation>
    <scope>NUCLEOTIDE SEQUENCE</scope>
</reference>
<proteinExistence type="predicted"/>
<protein>
    <submittedName>
        <fullName evidence="1">Uncharacterized protein</fullName>
    </submittedName>
</protein>
<organism evidence="1">
    <name type="scientific">marine metagenome</name>
    <dbReference type="NCBI Taxonomy" id="408172"/>
    <lineage>
        <taxon>unclassified sequences</taxon>
        <taxon>metagenomes</taxon>
        <taxon>ecological metagenomes</taxon>
    </lineage>
</organism>
<dbReference type="AlphaFoldDB" id="A0A381ZYY9"/>